<dbReference type="Proteomes" id="UP000663879">
    <property type="component" value="Unassembled WGS sequence"/>
</dbReference>
<evidence type="ECO:0000313" key="2">
    <source>
        <dbReference type="EMBL" id="CAF1059879.1"/>
    </source>
</evidence>
<evidence type="ECO:0000256" key="1">
    <source>
        <dbReference type="SAM" id="MobiDB-lite"/>
    </source>
</evidence>
<proteinExistence type="predicted"/>
<comment type="caution">
    <text evidence="2">The sequence shown here is derived from an EMBL/GenBank/DDBJ whole genome shotgun (WGS) entry which is preliminary data.</text>
</comment>
<evidence type="ECO:0000313" key="3">
    <source>
        <dbReference type="Proteomes" id="UP000663879"/>
    </source>
</evidence>
<accession>A0A814L4R7</accession>
<feature type="region of interest" description="Disordered" evidence="1">
    <location>
        <begin position="103"/>
        <end position="154"/>
    </location>
</feature>
<gene>
    <name evidence="2" type="ORF">OXX778_LOCUS19232</name>
</gene>
<reference evidence="2" key="1">
    <citation type="submission" date="2021-02" db="EMBL/GenBank/DDBJ databases">
        <authorList>
            <person name="Nowell W R."/>
        </authorList>
    </citation>
    <scope>NUCLEOTIDE SEQUENCE</scope>
    <source>
        <strain evidence="2">Ploen Becks lab</strain>
    </source>
</reference>
<feature type="compositionally biased region" description="Basic and acidic residues" evidence="1">
    <location>
        <begin position="103"/>
        <end position="112"/>
    </location>
</feature>
<keyword evidence="3" id="KW-1185">Reference proteome</keyword>
<sequence>MQKRVNCWAHVHRNIETHMRSISKIQAMRMMDDIKKIQILFDTQLFISVTDLFTDKWSKVNGKAIETFLVYFSNQWCKEGNNVGNAPGLPSTTNALESIHEKIKMQSRETRGVDTGAKGIESDEEDERENNESKRPRLETIQPSIELNDKLCGH</sequence>
<dbReference type="AlphaFoldDB" id="A0A814L4R7"/>
<evidence type="ECO:0008006" key="4">
    <source>
        <dbReference type="Google" id="ProtNLM"/>
    </source>
</evidence>
<protein>
    <recommendedName>
        <fullName evidence="4">MULE transposase domain-containing protein</fullName>
    </recommendedName>
</protein>
<organism evidence="2 3">
    <name type="scientific">Brachionus calyciflorus</name>
    <dbReference type="NCBI Taxonomy" id="104777"/>
    <lineage>
        <taxon>Eukaryota</taxon>
        <taxon>Metazoa</taxon>
        <taxon>Spiralia</taxon>
        <taxon>Gnathifera</taxon>
        <taxon>Rotifera</taxon>
        <taxon>Eurotatoria</taxon>
        <taxon>Monogononta</taxon>
        <taxon>Pseudotrocha</taxon>
        <taxon>Ploima</taxon>
        <taxon>Brachionidae</taxon>
        <taxon>Brachionus</taxon>
    </lineage>
</organism>
<name>A0A814L4R7_9BILA</name>
<dbReference type="OrthoDB" id="119028at2759"/>
<dbReference type="EMBL" id="CAJNOC010005711">
    <property type="protein sequence ID" value="CAF1059879.1"/>
    <property type="molecule type" value="Genomic_DNA"/>
</dbReference>